<evidence type="ECO:0000259" key="5">
    <source>
        <dbReference type="PROSITE" id="PS50181"/>
    </source>
</evidence>
<dbReference type="PANTHER" id="PTHR44156">
    <property type="entry name" value="SUPERNUMERARY LIMBS, ISOFORM B-RELATED"/>
    <property type="match status" value="1"/>
</dbReference>
<evidence type="ECO:0000256" key="3">
    <source>
        <dbReference type="PROSITE-ProRule" id="PRU00221"/>
    </source>
</evidence>
<dbReference type="InterPro" id="IPR036322">
    <property type="entry name" value="WD40_repeat_dom_sf"/>
</dbReference>
<dbReference type="SUPFAM" id="SSF50978">
    <property type="entry name" value="WD40 repeat-like"/>
    <property type="match status" value="1"/>
</dbReference>
<evidence type="ECO:0000256" key="2">
    <source>
        <dbReference type="ARBA" id="ARBA00022737"/>
    </source>
</evidence>
<name>A0AAD7V8I0_9FUNG</name>
<dbReference type="Proteomes" id="UP001234581">
    <property type="component" value="Unassembled WGS sequence"/>
</dbReference>
<organism evidence="6 7">
    <name type="scientific">Lichtheimia ornata</name>
    <dbReference type="NCBI Taxonomy" id="688661"/>
    <lineage>
        <taxon>Eukaryota</taxon>
        <taxon>Fungi</taxon>
        <taxon>Fungi incertae sedis</taxon>
        <taxon>Mucoromycota</taxon>
        <taxon>Mucoromycotina</taxon>
        <taxon>Mucoromycetes</taxon>
        <taxon>Mucorales</taxon>
        <taxon>Lichtheimiaceae</taxon>
        <taxon>Lichtheimia</taxon>
    </lineage>
</organism>
<evidence type="ECO:0000256" key="4">
    <source>
        <dbReference type="SAM" id="MobiDB-lite"/>
    </source>
</evidence>
<dbReference type="PROSITE" id="PS50181">
    <property type="entry name" value="FBOX"/>
    <property type="match status" value="1"/>
</dbReference>
<dbReference type="InterPro" id="IPR020472">
    <property type="entry name" value="WD40_PAC1"/>
</dbReference>
<comment type="caution">
    <text evidence="6">The sequence shown here is derived from an EMBL/GenBank/DDBJ whole genome shotgun (WGS) entry which is preliminary data.</text>
</comment>
<dbReference type="PROSITE" id="PS00678">
    <property type="entry name" value="WD_REPEATS_1"/>
    <property type="match status" value="1"/>
</dbReference>
<dbReference type="InterPro" id="IPR001810">
    <property type="entry name" value="F-box_dom"/>
</dbReference>
<dbReference type="Gene3D" id="1.20.1280.50">
    <property type="match status" value="1"/>
</dbReference>
<dbReference type="CDD" id="cd00200">
    <property type="entry name" value="WD40"/>
    <property type="match status" value="1"/>
</dbReference>
<dbReference type="PROSITE" id="PS50082">
    <property type="entry name" value="WD_REPEATS_2"/>
    <property type="match status" value="4"/>
</dbReference>
<dbReference type="PROSITE" id="PS50294">
    <property type="entry name" value="WD_REPEATS_REGION"/>
    <property type="match status" value="3"/>
</dbReference>
<dbReference type="RefSeq" id="XP_058346302.1">
    <property type="nucleotide sequence ID" value="XM_058482735.1"/>
</dbReference>
<accession>A0AAD7V8I0</accession>
<feature type="compositionally biased region" description="Low complexity" evidence="4">
    <location>
        <begin position="16"/>
        <end position="27"/>
    </location>
</feature>
<dbReference type="EMBL" id="JARTCD010000008">
    <property type="protein sequence ID" value="KAJ8661389.1"/>
    <property type="molecule type" value="Genomic_DNA"/>
</dbReference>
<dbReference type="InterPro" id="IPR019775">
    <property type="entry name" value="WD40_repeat_CS"/>
</dbReference>
<reference evidence="6 7" key="1">
    <citation type="submission" date="2023-03" db="EMBL/GenBank/DDBJ databases">
        <title>Genome sequence of Lichtheimia ornata CBS 291.66.</title>
        <authorList>
            <person name="Mohabir J.T."/>
            <person name="Shea T.P."/>
            <person name="Kurbessoian T."/>
            <person name="Berby B."/>
            <person name="Fontaine J."/>
            <person name="Livny J."/>
            <person name="Gnirke A."/>
            <person name="Stajich J.E."/>
            <person name="Cuomo C.A."/>
        </authorList>
    </citation>
    <scope>NUCLEOTIDE SEQUENCE [LARGE SCALE GENOMIC DNA]</scope>
    <source>
        <strain evidence="6">CBS 291.66</strain>
    </source>
</reference>
<sequence>MTAPFLSFLYFPSTHSNNPPPTTNTTHHPIDDDDDDYSSISSDEGHWQSSPTIYVAIITRRDGSVKTKYLNPSAVSHHYSNMRTLRGRKRAFSASSLFTKKSTLQKKAKHLLLWSKHEEDHQQGVSTSLAEKSYTASAFEELPNEVMIRILMHVDSRDLAYLQQASKKLYTLCHDNHVWYRLFCDKFQRHDHNPVFSHSHDYRKLYREALELHRRWHQGHSQVSYLNKMDSHKDSVYSMAWMMGQDGMFASASRDRTIKVWQKGKCMLTRSTPHTGSILSIATSRHLAVTGSSDTTCTVWRLPEWQVMHRFADHEDSVLSAVVLDDARVATGSRDCTLRIWNPETGHVLHVLRGHREPINAIKRVDAQRLASASGDGTIRIWCTQTGECLHNFQGDIGGLSCLEVVPKGSRKWCIWACGLQKNIQIWTIEEDEKDHHHHVITNKVINSGHTDVLRSIHYHGGRIVTAGYDKVIKVWDAQTSKCTLSFQSGHEGKIFSVLTNHTSIISAGHDRRIMVLDFAKGLSSSELM</sequence>
<dbReference type="Gene3D" id="2.130.10.10">
    <property type="entry name" value="YVTN repeat-like/Quinoprotein amine dehydrogenase"/>
    <property type="match status" value="2"/>
</dbReference>
<keyword evidence="1 3" id="KW-0853">WD repeat</keyword>
<keyword evidence="7" id="KW-1185">Reference proteome</keyword>
<proteinExistence type="predicted"/>
<dbReference type="AlphaFoldDB" id="A0AAD7V8I0"/>
<evidence type="ECO:0000313" key="7">
    <source>
        <dbReference type="Proteomes" id="UP001234581"/>
    </source>
</evidence>
<protein>
    <recommendedName>
        <fullName evidence="5">F-box domain-containing protein</fullName>
    </recommendedName>
</protein>
<feature type="repeat" description="WD" evidence="3">
    <location>
        <begin position="311"/>
        <end position="351"/>
    </location>
</feature>
<dbReference type="SMART" id="SM00320">
    <property type="entry name" value="WD40"/>
    <property type="match status" value="7"/>
</dbReference>
<feature type="region of interest" description="Disordered" evidence="4">
    <location>
        <begin position="16"/>
        <end position="46"/>
    </location>
</feature>
<dbReference type="PRINTS" id="PR00320">
    <property type="entry name" value="GPROTEINBRPT"/>
</dbReference>
<dbReference type="SUPFAM" id="SSF81383">
    <property type="entry name" value="F-box domain"/>
    <property type="match status" value="1"/>
</dbReference>
<feature type="repeat" description="WD" evidence="3">
    <location>
        <begin position="447"/>
        <end position="486"/>
    </location>
</feature>
<dbReference type="InterPro" id="IPR001680">
    <property type="entry name" value="WD40_rpt"/>
</dbReference>
<dbReference type="InterPro" id="IPR015943">
    <property type="entry name" value="WD40/YVTN_repeat-like_dom_sf"/>
</dbReference>
<dbReference type="SMART" id="SM00256">
    <property type="entry name" value="FBOX"/>
    <property type="match status" value="1"/>
</dbReference>
<evidence type="ECO:0000256" key="1">
    <source>
        <dbReference type="ARBA" id="ARBA00022574"/>
    </source>
</evidence>
<feature type="domain" description="F-box" evidence="5">
    <location>
        <begin position="136"/>
        <end position="182"/>
    </location>
</feature>
<dbReference type="Pfam" id="PF12937">
    <property type="entry name" value="F-box-like"/>
    <property type="match status" value="1"/>
</dbReference>
<feature type="repeat" description="WD" evidence="3">
    <location>
        <begin position="229"/>
        <end position="262"/>
    </location>
</feature>
<keyword evidence="2" id="KW-0677">Repeat</keyword>
<dbReference type="InterPro" id="IPR053299">
    <property type="entry name" value="ASTRA_WD_repeat"/>
</dbReference>
<dbReference type="Pfam" id="PF00400">
    <property type="entry name" value="WD40"/>
    <property type="match status" value="5"/>
</dbReference>
<gene>
    <name evidence="6" type="ORF">O0I10_002655</name>
</gene>
<dbReference type="GeneID" id="83210071"/>
<dbReference type="CDD" id="cd09917">
    <property type="entry name" value="F-box_SF"/>
    <property type="match status" value="1"/>
</dbReference>
<dbReference type="InterPro" id="IPR036047">
    <property type="entry name" value="F-box-like_dom_sf"/>
</dbReference>
<feature type="repeat" description="WD" evidence="3">
    <location>
        <begin position="352"/>
        <end position="392"/>
    </location>
</feature>
<evidence type="ECO:0000313" key="6">
    <source>
        <dbReference type="EMBL" id="KAJ8661389.1"/>
    </source>
</evidence>